<feature type="domain" description="DUF3320" evidence="1">
    <location>
        <begin position="1807"/>
        <end position="1855"/>
    </location>
</feature>
<dbReference type="EMBL" id="CP066776">
    <property type="protein sequence ID" value="QQL43714.1"/>
    <property type="molecule type" value="Genomic_DNA"/>
</dbReference>
<dbReference type="KEGG" id="soa:G3M56_007320"/>
<dbReference type="InterPro" id="IPR041679">
    <property type="entry name" value="DNA2/NAM7-like_C"/>
</dbReference>
<accession>A0A6B3L9Z1</accession>
<dbReference type="Pfam" id="PF13087">
    <property type="entry name" value="AAA_12"/>
    <property type="match status" value="1"/>
</dbReference>
<keyword evidence="5" id="KW-1185">Reference proteome</keyword>
<dbReference type="Gene3D" id="3.40.960.10">
    <property type="entry name" value="VSR Endonuclease"/>
    <property type="match status" value="1"/>
</dbReference>
<dbReference type="RefSeq" id="WP_164361598.1">
    <property type="nucleotide sequence ID" value="NZ_CP066776.1"/>
</dbReference>
<dbReference type="Pfam" id="PF13195">
    <property type="entry name" value="DUF4011"/>
    <property type="match status" value="1"/>
</dbReference>
<dbReference type="InterPro" id="IPR021754">
    <property type="entry name" value="DUF3320"/>
</dbReference>
<dbReference type="Pfam" id="PF11784">
    <property type="entry name" value="DUF3320"/>
    <property type="match status" value="1"/>
</dbReference>
<feature type="domain" description="Restriction endonuclease type II-like" evidence="3">
    <location>
        <begin position="1619"/>
        <end position="1716"/>
    </location>
</feature>
<dbReference type="FunFam" id="3.40.960.10:FF:000002">
    <property type="entry name" value="DNA helicase related protein"/>
    <property type="match status" value="1"/>
</dbReference>
<evidence type="ECO:0000259" key="2">
    <source>
        <dbReference type="Pfam" id="PF13087"/>
    </source>
</evidence>
<dbReference type="SUPFAM" id="SSF52980">
    <property type="entry name" value="Restriction endonuclease-like"/>
    <property type="match status" value="1"/>
</dbReference>
<dbReference type="InterPro" id="IPR047187">
    <property type="entry name" value="SF1_C_Upf1"/>
</dbReference>
<dbReference type="InterPro" id="IPR027417">
    <property type="entry name" value="P-loop_NTPase"/>
</dbReference>
<dbReference type="InterPro" id="IPR011335">
    <property type="entry name" value="Restrct_endonuc-II-like"/>
</dbReference>
<dbReference type="Proteomes" id="UP000475117">
    <property type="component" value="Chromosome"/>
</dbReference>
<dbReference type="Gene3D" id="3.40.50.300">
    <property type="entry name" value="P-loop containing nucleotide triphosphate hydrolases"/>
    <property type="match status" value="3"/>
</dbReference>
<evidence type="ECO:0000259" key="3">
    <source>
        <dbReference type="Pfam" id="PF18741"/>
    </source>
</evidence>
<evidence type="ECO:0000259" key="1">
    <source>
        <dbReference type="Pfam" id="PF11784"/>
    </source>
</evidence>
<evidence type="ECO:0000313" key="4">
    <source>
        <dbReference type="EMBL" id="QQL43714.1"/>
    </source>
</evidence>
<dbReference type="InterPro" id="IPR049468">
    <property type="entry name" value="Restrct_endonuc-II-like_dom"/>
</dbReference>
<sequence>MNTSLEITATVAKKVGFASHQNSVPLLLELDLENKGEEVMEDLVIVLKSDLGFLETKIWRVDRIEPGSRIRLPERDVKLNAGMLADLTEGVSGDVVIEVCKEDVDGEKVASESYPVELLAKTHWGGTASMPELLPAFCMPNDPAIDKVLKMASDTLRRAGKNDSINGYEDRSRSRVWEITSAIWSAVAGLQLSYSLPPASFETSGQKVRTPGAILEGRLATCLDSSMLFAAALEQASLNPLIVITEGHAFVGVWLQPQEFTQLTIEEAMAVRKRVELKEILVFETTLVTKSPTPPFSKAVKHAEAKLNDDEFHMAIDIRRARMRRIKPLGLASPIAKQAEHVEKQEISDALEEAPVLPPIDIEITTTAETPDDRITQWQRKLLDLTARNRLLHLPPNSKHIPLTCPAPGTLEDMLAAGKSIKISATPDLSAGGRDVELYGQQNNEDLTKQYALDALASREVLSPLPAKKLEASLIDLYRKANSDLAEGGANTLFLALGFLNWKKSAEDPRTYRAPLILYPVTLTRRSALSGVVMTSHEDEPRFNLTLLELLRQDFDLHIPGLDGDLPEDASGIDVEGIWNHVRVAVKDIAGFEVTTDTAIGTFSFAKYLMWKDLVDRREQLLENPVVKHLIERGQEGFEGNSEYPKEHELDEKVDPSSLFAPLPADSSQLAAVVASGQGSHFVLDGPPGTGKSQTIANMIVHNISQGRRVLFVAEKMAALEVVYRRLEERGLGDFCLEVHSNNTSKMEILQQLDRAWEVRGDLSQSKWDAETTRLRTLRDRLNKVSQCLHERHPNGMSVHQAIGIVARDHSSATPALKWHAGTVHDRDTFDQMREVARRLDLNLESFSACPADFSIITHKEWSNQWQESVLSHAQRLPQKAENLRGARDKVLASCNLKLEANDHEATSKLLDFIKTVLLTYEWDLNFAFSPDINKKSAAIDELIPLLDEYQRLLKNLSVPYSADAPAKVNIEQIESAWNEAQGKFLILALFAKKKVAKQLAQAGGCSGVPDVPSDLPHLRRLREIHLKVSGLDKLLNDVPGFNLLKSDTKQLAEALKLSTALRGKLSSLATEPDEYVDLSSATRRIVVDANMMLSPEGSISQATARLAQALEEYSIAFDQFTTLCGIANDEIPSFDALDQSCSAITDNEHKLKSWCTWQRVRQDALSLGLQPLIVAAENGSLPKGEVEPSFLAAYSKWFAAQSIDREPILRDFVAVEHMDSIDEFRKIDDEVARLSIEYTRTVLAGRLPSKTEVGKKDGYGILKHELQKKRRHKPLRQLASEMGSAFGYLAPCMLMSPLSIAQYLPADQELFDLVIFDEASQIAPWDAVGSIARGKQVIVAGDPKQMPPTNFFQRASGDSDFDGSVEDDMESILDECLAVGIPRHSLSWHYRSRHESLIAFSNHQYYGGNLITFPAAETRESAVTWRRVDGVYAKGKARTNQDEAKAIVAEVVRLLTDPEFVAADYSLGVITLNADQQRLIEDLLDDARRKQPEIEPFFSPDRTEPVVVKNLETVQGDERDFILLSIGYGPTEPGSPTMSMNFGPLNRDGGERRLNVALTRSRREMKVFTSFDPSMIDLNRTSARAVKDLKHFLEFAERGPRALAEAVKGSVGGYDSPFEEAVARRLEEKGWQIVPQVGVSRFRIDLGIVHPDRPGDFLVGVECDGATYHSAATARDRDKVRASVLEGLGWKLLRVWSTDWFVNQEAEIERLDTAIRELLEADKLKTESKILEFRDTNAFDTTDTEQPEELLPLKKIACNAVDTIPAEESPVTTKTTTPQESQTIARPVEYVVTDFAAFESKLDPELFHDELYTPVLKELIEHTLKTEAPIADDLLVNRIARVHGFKRSGRLIRERIFSIVDEHFHTSSDGDSSSFIWIDEASKASLSSPRVPVCEDSTRKIEHIAPEEILLASKHIQGDDQAYEISRLFGVRRLSSNGRECIERALSSN</sequence>
<protein>
    <submittedName>
        <fullName evidence="4">DUF3320 domain-containing protein</fullName>
    </submittedName>
</protein>
<reference evidence="4 5" key="1">
    <citation type="submission" date="2020-12" db="EMBL/GenBank/DDBJ databases">
        <title>Sulforoseuscoccus oceanibium gen. nov., sp. nov., a representative of the phylum Verrucomicrobia with special cytoplasmic membrane, and proposal of Sulforoseuscoccusaceae fam. nov.</title>
        <authorList>
            <person name="Xi F."/>
        </authorList>
    </citation>
    <scope>NUCLEOTIDE SEQUENCE [LARGE SCALE GENOMIC DNA]</scope>
    <source>
        <strain evidence="4 5">T37</strain>
    </source>
</reference>
<dbReference type="InterPro" id="IPR025103">
    <property type="entry name" value="DUF4011"/>
</dbReference>
<dbReference type="FunFam" id="3.40.50.300:FF:002063">
    <property type="entry name" value="DNA helicase related protein"/>
    <property type="match status" value="1"/>
</dbReference>
<gene>
    <name evidence="4" type="ORF">G3M56_007320</name>
</gene>
<dbReference type="PANTHER" id="PTHR10887:SF495">
    <property type="entry name" value="HELICASE SENATAXIN ISOFORM X1-RELATED"/>
    <property type="match status" value="1"/>
</dbReference>
<organism evidence="4 5">
    <name type="scientific">Sulfuriroseicoccus oceanibius</name>
    <dbReference type="NCBI Taxonomy" id="2707525"/>
    <lineage>
        <taxon>Bacteria</taxon>
        <taxon>Pseudomonadati</taxon>
        <taxon>Verrucomicrobiota</taxon>
        <taxon>Verrucomicrobiia</taxon>
        <taxon>Verrucomicrobiales</taxon>
        <taxon>Verrucomicrobiaceae</taxon>
        <taxon>Sulfuriroseicoccus</taxon>
    </lineage>
</organism>
<dbReference type="PANTHER" id="PTHR10887">
    <property type="entry name" value="DNA2/NAM7 HELICASE FAMILY"/>
    <property type="match status" value="1"/>
</dbReference>
<dbReference type="CDD" id="cd18808">
    <property type="entry name" value="SF1_C_Upf1"/>
    <property type="match status" value="1"/>
</dbReference>
<proteinExistence type="predicted"/>
<dbReference type="SUPFAM" id="SSF52540">
    <property type="entry name" value="P-loop containing nucleoside triphosphate hydrolases"/>
    <property type="match status" value="1"/>
</dbReference>
<name>A0A6B3L9Z1_9BACT</name>
<evidence type="ECO:0000313" key="5">
    <source>
        <dbReference type="Proteomes" id="UP000475117"/>
    </source>
</evidence>
<feature type="domain" description="DNA2/NAM7 helicase-like C-terminal" evidence="2">
    <location>
        <begin position="1372"/>
        <end position="1569"/>
    </location>
</feature>
<dbReference type="InterPro" id="IPR045055">
    <property type="entry name" value="DNA2/NAM7-like"/>
</dbReference>
<dbReference type="Pfam" id="PF18741">
    <property type="entry name" value="MTES_1575"/>
    <property type="match status" value="1"/>
</dbReference>